<organism evidence="2 3">
    <name type="scientific">Faecalicatena contorta</name>
    <dbReference type="NCBI Taxonomy" id="39482"/>
    <lineage>
        <taxon>Bacteria</taxon>
        <taxon>Bacillati</taxon>
        <taxon>Bacillota</taxon>
        <taxon>Clostridia</taxon>
        <taxon>Lachnospirales</taxon>
        <taxon>Lachnospiraceae</taxon>
        <taxon>Faecalicatena</taxon>
    </lineage>
</organism>
<reference evidence="2 3" key="1">
    <citation type="submission" date="2015-09" db="EMBL/GenBank/DDBJ databases">
        <authorList>
            <consortium name="Pathogen Informatics"/>
        </authorList>
    </citation>
    <scope>NUCLEOTIDE SEQUENCE [LARGE SCALE GENOMIC DNA]</scope>
    <source>
        <strain evidence="2 3">2789STDY5834876</strain>
    </source>
</reference>
<proteinExistence type="predicted"/>
<dbReference type="AlphaFoldDB" id="A0A174IWY0"/>
<dbReference type="EMBL" id="CYZU01000041">
    <property type="protein sequence ID" value="CUO89475.1"/>
    <property type="molecule type" value="Genomic_DNA"/>
</dbReference>
<evidence type="ECO:0008006" key="4">
    <source>
        <dbReference type="Google" id="ProtNLM"/>
    </source>
</evidence>
<dbReference type="Proteomes" id="UP000095544">
    <property type="component" value="Unassembled WGS sequence"/>
</dbReference>
<gene>
    <name evidence="2" type="ORF">ERS852491_03646</name>
</gene>
<sequence length="105" mass="12727">MDAWLSFLAFDEPERIMDLIERFPEFRGLYEDVYEMCRNIEGVMNMYSKELAELDRNTVQYMIEEQEKVIKEQKEQLDKKDSLLIRQAEEIASLKKRLERLSEKK</sequence>
<dbReference type="RefSeq" id="WP_050642563.1">
    <property type="nucleotide sequence ID" value="NZ_CABKUE010000009.1"/>
</dbReference>
<feature type="coiled-coil region" evidence="1">
    <location>
        <begin position="63"/>
        <end position="104"/>
    </location>
</feature>
<dbReference type="OrthoDB" id="2057992at2"/>
<evidence type="ECO:0000256" key="1">
    <source>
        <dbReference type="SAM" id="Coils"/>
    </source>
</evidence>
<accession>A0A174IWY0</accession>
<protein>
    <recommendedName>
        <fullName evidence="4">PD-(D/E)XK nuclease family transposase</fullName>
    </recommendedName>
</protein>
<evidence type="ECO:0000313" key="3">
    <source>
        <dbReference type="Proteomes" id="UP000095544"/>
    </source>
</evidence>
<keyword evidence="1" id="KW-0175">Coiled coil</keyword>
<evidence type="ECO:0000313" key="2">
    <source>
        <dbReference type="EMBL" id="CUO89475.1"/>
    </source>
</evidence>
<name>A0A174IWY0_9FIRM</name>